<accession>A0A7Y0KCM9</accession>
<reference evidence="4 5" key="1">
    <citation type="submission" date="2020-04" db="EMBL/GenBank/DDBJ databases">
        <title>Bacillus sp. UniB3 isolated from commercial digestive syrup.</title>
        <authorList>
            <person name="Thorat V."/>
            <person name="Kirdat K."/>
            <person name="Tiwarekar B."/>
            <person name="Yadav A."/>
        </authorList>
    </citation>
    <scope>NUCLEOTIDE SEQUENCE [LARGE SCALE GENOMIC DNA]</scope>
    <source>
        <strain evidence="4 5">UniB3</strain>
    </source>
</reference>
<dbReference type="PANTHER" id="PTHR12598">
    <property type="entry name" value="COPPER HOMEOSTASIS PROTEIN CUTC"/>
    <property type="match status" value="1"/>
</dbReference>
<evidence type="ECO:0000313" key="4">
    <source>
        <dbReference type="EMBL" id="NMO79926.1"/>
    </source>
</evidence>
<name>A0A7Y0KCM9_9BACI</name>
<organism evidence="4 5">
    <name type="scientific">Niallia alba</name>
    <dbReference type="NCBI Taxonomy" id="2729105"/>
    <lineage>
        <taxon>Bacteria</taxon>
        <taxon>Bacillati</taxon>
        <taxon>Bacillota</taxon>
        <taxon>Bacilli</taxon>
        <taxon>Bacillales</taxon>
        <taxon>Bacillaceae</taxon>
        <taxon>Niallia</taxon>
    </lineage>
</organism>
<proteinExistence type="inferred from homology"/>
<dbReference type="PANTHER" id="PTHR12598:SF0">
    <property type="entry name" value="COPPER HOMEOSTASIS PROTEIN CUTC HOMOLOG"/>
    <property type="match status" value="1"/>
</dbReference>
<keyword evidence="2 3" id="KW-0963">Cytoplasm</keyword>
<dbReference type="Gene3D" id="3.20.20.380">
    <property type="entry name" value="Copper homeostasis (CutC) domain"/>
    <property type="match status" value="1"/>
</dbReference>
<dbReference type="Pfam" id="PF03932">
    <property type="entry name" value="CutC"/>
    <property type="match status" value="1"/>
</dbReference>
<keyword evidence="5" id="KW-1185">Reference proteome</keyword>
<dbReference type="GO" id="GO:0005507">
    <property type="term" value="F:copper ion binding"/>
    <property type="evidence" value="ECO:0007669"/>
    <property type="project" value="TreeGrafter"/>
</dbReference>
<gene>
    <name evidence="3" type="primary">cutC</name>
    <name evidence="4" type="ORF">HHU08_23670</name>
</gene>
<evidence type="ECO:0000313" key="5">
    <source>
        <dbReference type="Proteomes" id="UP000588491"/>
    </source>
</evidence>
<comment type="similarity">
    <text evidence="1 3">Belongs to the CutC family.</text>
</comment>
<evidence type="ECO:0000256" key="1">
    <source>
        <dbReference type="ARBA" id="ARBA00007768"/>
    </source>
</evidence>
<dbReference type="InterPro" id="IPR005627">
    <property type="entry name" value="CutC-like"/>
</dbReference>
<dbReference type="HAMAP" id="MF_00795">
    <property type="entry name" value="CutC"/>
    <property type="match status" value="1"/>
</dbReference>
<comment type="subcellular location">
    <subcellularLocation>
        <location evidence="3">Cytoplasm</location>
    </subcellularLocation>
</comment>
<dbReference type="EMBL" id="JABBPK010000001">
    <property type="protein sequence ID" value="NMO79926.1"/>
    <property type="molecule type" value="Genomic_DNA"/>
</dbReference>
<dbReference type="FunFam" id="3.20.20.380:FF:000003">
    <property type="entry name" value="Copper homeostasis protein CutC"/>
    <property type="match status" value="1"/>
</dbReference>
<dbReference type="GO" id="GO:0005737">
    <property type="term" value="C:cytoplasm"/>
    <property type="evidence" value="ECO:0007669"/>
    <property type="project" value="UniProtKB-SubCell"/>
</dbReference>
<dbReference type="RefSeq" id="WP_169189466.1">
    <property type="nucleotide sequence ID" value="NZ_JABBPK010000001.1"/>
</dbReference>
<sequence>MIKEVCVENFTLVPSAIKKGAHRIELCDNLSVGGTTVSYGVAAKTVSYCRNTNTKVMAIVRPRGGNFIYNEDEVDIMCQDIHLFNQLGINGIVIGCLNRDNWIDEGAMEKCLTAAAGMEITFHMAFDEIAPKRKRQAIDWLISHGVHRILTHGGPLSTRIEDNLSALKSYIEHASEKIIIIPGGGITSANLPFLSSELGMKEAHGTKIVGDLSHS</sequence>
<protein>
    <recommendedName>
        <fullName evidence="3">PF03932 family protein CutC</fullName>
    </recommendedName>
</protein>
<evidence type="ECO:0000256" key="3">
    <source>
        <dbReference type="HAMAP-Rule" id="MF_00795"/>
    </source>
</evidence>
<dbReference type="SUPFAM" id="SSF110395">
    <property type="entry name" value="CutC-like"/>
    <property type="match status" value="1"/>
</dbReference>
<dbReference type="Proteomes" id="UP000588491">
    <property type="component" value="Unassembled WGS sequence"/>
</dbReference>
<dbReference type="AlphaFoldDB" id="A0A7Y0KCM9"/>
<comment type="caution">
    <text evidence="3">Once thought to be involved in copper homeostasis, experiments in E.coli have shown this is not the case.</text>
</comment>
<comment type="caution">
    <text evidence="4">The sequence shown here is derived from an EMBL/GenBank/DDBJ whole genome shotgun (WGS) entry which is preliminary data.</text>
</comment>
<dbReference type="InterPro" id="IPR036822">
    <property type="entry name" value="CutC-like_dom_sf"/>
</dbReference>
<evidence type="ECO:0000256" key="2">
    <source>
        <dbReference type="ARBA" id="ARBA00022490"/>
    </source>
</evidence>